<gene>
    <name evidence="2" type="ORF">Ptr86124_005933</name>
</gene>
<dbReference type="EMBL" id="NRDI02000007">
    <property type="protein sequence ID" value="KAI1514610.1"/>
    <property type="molecule type" value="Genomic_DNA"/>
</dbReference>
<feature type="compositionally biased region" description="Basic and acidic residues" evidence="1">
    <location>
        <begin position="173"/>
        <end position="186"/>
    </location>
</feature>
<feature type="region of interest" description="Disordered" evidence="1">
    <location>
        <begin position="173"/>
        <end position="220"/>
    </location>
</feature>
<proteinExistence type="predicted"/>
<feature type="compositionally biased region" description="Basic and acidic residues" evidence="1">
    <location>
        <begin position="205"/>
        <end position="220"/>
    </location>
</feature>
<keyword evidence="3" id="KW-1185">Reference proteome</keyword>
<feature type="compositionally biased region" description="Basic and acidic residues" evidence="1">
    <location>
        <begin position="469"/>
        <end position="481"/>
    </location>
</feature>
<evidence type="ECO:0000313" key="3">
    <source>
        <dbReference type="Proteomes" id="UP000249757"/>
    </source>
</evidence>
<reference evidence="3" key="1">
    <citation type="journal article" date="2022" name="Microb. Genom.">
        <title>A global pangenome for the wheat fungal pathogen Pyrenophora tritici-repentis and prediction of effector protein structural homology.</title>
        <authorList>
            <person name="Moolhuijzen P.M."/>
            <person name="See P.T."/>
            <person name="Shi G."/>
            <person name="Powell H.R."/>
            <person name="Cockram J."/>
            <person name="Jorgensen L.N."/>
            <person name="Benslimane H."/>
            <person name="Strelkov S.E."/>
            <person name="Turner J."/>
            <person name="Liu Z."/>
            <person name="Moffat C.S."/>
        </authorList>
    </citation>
    <scope>NUCLEOTIDE SEQUENCE [LARGE SCALE GENOMIC DNA]</scope>
</reference>
<evidence type="ECO:0000256" key="1">
    <source>
        <dbReference type="SAM" id="MobiDB-lite"/>
    </source>
</evidence>
<feature type="region of interest" description="Disordered" evidence="1">
    <location>
        <begin position="469"/>
        <end position="488"/>
    </location>
</feature>
<evidence type="ECO:0000313" key="2">
    <source>
        <dbReference type="EMBL" id="KAI1514610.1"/>
    </source>
</evidence>
<feature type="region of interest" description="Disordered" evidence="1">
    <location>
        <begin position="432"/>
        <end position="451"/>
    </location>
</feature>
<feature type="compositionally biased region" description="Basic and acidic residues" evidence="1">
    <location>
        <begin position="250"/>
        <end position="263"/>
    </location>
</feature>
<sequence>MARVNQVPGLDSSAYERMPKIGENLLRFEPKRYIPPRVCINVDDHVRFSMNRHVRTANAKEHCFRCGASRKNHPKRCNCGWCGGAAEHGHPDRECPWIYATANFWKKTIQMYISVADRKDTPYLPVGVQIRPTREEQTVLAQTDHRFTSFPHAQKDTDEIVVPAGVTLRYIPDRWKVTSEKPKPEPRPNPPKSSKRRHDDEDDEPNAREHKRLKDQVSDLKSEVAYLRAERGRYQNEARELRAGRSTHLRYPDPYDNQYDHFGSKAPMPRRRYEMDSDQSFDRGYRRGANVPEPPYGYDRGGAPTGSYAYDTSPDRPSNVGLQCDRSLAGRYGGRSATHEGRRLATYNSGYVANHDGGYPVGHYSDNTHKSMQGYNSGPGKFDTTPRISFGSDPQSGGFQGRAYEPARSSENLRWNMGLADEDQAPKDVFIKQDEDAEETPPVVVANNQLEDARKQLDKATKLLQELEKARMKETSDEFRRGPGRGGG</sequence>
<feature type="compositionally biased region" description="Basic and acidic residues" evidence="1">
    <location>
        <begin position="271"/>
        <end position="285"/>
    </location>
</feature>
<accession>A0A922NEU6</accession>
<comment type="caution">
    <text evidence="2">The sequence shown here is derived from an EMBL/GenBank/DDBJ whole genome shotgun (WGS) entry which is preliminary data.</text>
</comment>
<organism evidence="2 3">
    <name type="scientific">Pyrenophora tritici-repentis</name>
    <dbReference type="NCBI Taxonomy" id="45151"/>
    <lineage>
        <taxon>Eukaryota</taxon>
        <taxon>Fungi</taxon>
        <taxon>Dikarya</taxon>
        <taxon>Ascomycota</taxon>
        <taxon>Pezizomycotina</taxon>
        <taxon>Dothideomycetes</taxon>
        <taxon>Pleosporomycetidae</taxon>
        <taxon>Pleosporales</taxon>
        <taxon>Pleosporineae</taxon>
        <taxon>Pleosporaceae</taxon>
        <taxon>Pyrenophora</taxon>
    </lineage>
</organism>
<dbReference type="OrthoDB" id="3695661at2759"/>
<dbReference type="Proteomes" id="UP000249757">
    <property type="component" value="Unassembled WGS sequence"/>
</dbReference>
<name>A0A922NEU6_9PLEO</name>
<feature type="region of interest" description="Disordered" evidence="1">
    <location>
        <begin position="237"/>
        <end position="325"/>
    </location>
</feature>
<protein>
    <submittedName>
        <fullName evidence="2">Uncharacterized protein</fullName>
    </submittedName>
</protein>
<dbReference type="AlphaFoldDB" id="A0A922NEU6"/>